<evidence type="ECO:0000313" key="3">
    <source>
        <dbReference type="Proteomes" id="UP000324897"/>
    </source>
</evidence>
<feature type="transmembrane region" description="Helical" evidence="1">
    <location>
        <begin position="30"/>
        <end position="53"/>
    </location>
</feature>
<comment type="caution">
    <text evidence="2">The sequence shown here is derived from an EMBL/GenBank/DDBJ whole genome shotgun (WGS) entry which is preliminary data.</text>
</comment>
<keyword evidence="1" id="KW-1133">Transmembrane helix</keyword>
<evidence type="ECO:0000313" key="2">
    <source>
        <dbReference type="EMBL" id="TVU10871.1"/>
    </source>
</evidence>
<sequence length="309" mass="33532">MATKASSSSWSTCINFIEESLLLPTQNVNLFAGTFMLIFAHTLVFITVAIYLAHPLATSILYDIQVLKTTDTTSYSYTAVVDNTWEHAKKLFFIYLAYHVTKLTTQLVTVRAAATTFSGASSTGTVVVKKNKIKGLVMTGAFVGTLEVASTTIIVVLLFLLWTNADPGVASICSYLLCLLALLLYICLGTVLAVSVAVSAVDEDCHSIWALSRAWRLMRERSKEAALLVLIVSLLPAVVYPAPVYAFSFVYLPDRLVPYYVHGESVWLLGVVSGSGLPCVGAQLFSMVAATVFCCQSKQGTPEGRYSFS</sequence>
<keyword evidence="3" id="KW-1185">Reference proteome</keyword>
<gene>
    <name evidence="2" type="ORF">EJB05_44424</name>
</gene>
<keyword evidence="1" id="KW-0472">Membrane</keyword>
<name>A0A5J9TJN4_9POAL</name>
<feature type="transmembrane region" description="Helical" evidence="1">
    <location>
        <begin position="225"/>
        <end position="246"/>
    </location>
</feature>
<dbReference type="Proteomes" id="UP000324897">
    <property type="component" value="Chromosome 3"/>
</dbReference>
<feature type="non-terminal residue" evidence="2">
    <location>
        <position position="1"/>
    </location>
</feature>
<protein>
    <submittedName>
        <fullName evidence="2">Uncharacterized protein</fullName>
    </submittedName>
</protein>
<dbReference type="PANTHER" id="PTHR34483:SF2">
    <property type="entry name" value="OS09G0130700 PROTEIN"/>
    <property type="match status" value="1"/>
</dbReference>
<proteinExistence type="predicted"/>
<dbReference type="AlphaFoldDB" id="A0A5J9TJN4"/>
<dbReference type="Gramene" id="TVU10871">
    <property type="protein sequence ID" value="TVU10871"/>
    <property type="gene ID" value="EJB05_44424"/>
</dbReference>
<evidence type="ECO:0000256" key="1">
    <source>
        <dbReference type="SAM" id="Phobius"/>
    </source>
</evidence>
<dbReference type="OrthoDB" id="695045at2759"/>
<keyword evidence="1" id="KW-0812">Transmembrane</keyword>
<feature type="transmembrane region" description="Helical" evidence="1">
    <location>
        <begin position="174"/>
        <end position="198"/>
    </location>
</feature>
<accession>A0A5J9TJN4</accession>
<dbReference type="EMBL" id="RWGY01000039">
    <property type="protein sequence ID" value="TVU10871.1"/>
    <property type="molecule type" value="Genomic_DNA"/>
</dbReference>
<reference evidence="2 3" key="1">
    <citation type="journal article" date="2019" name="Sci. Rep.">
        <title>A high-quality genome of Eragrostis curvula grass provides insights into Poaceae evolution and supports new strategies to enhance forage quality.</title>
        <authorList>
            <person name="Carballo J."/>
            <person name="Santos B.A.C.M."/>
            <person name="Zappacosta D."/>
            <person name="Garbus I."/>
            <person name="Selva J.P."/>
            <person name="Gallo C.A."/>
            <person name="Diaz A."/>
            <person name="Albertini E."/>
            <person name="Caccamo M."/>
            <person name="Echenique V."/>
        </authorList>
    </citation>
    <scope>NUCLEOTIDE SEQUENCE [LARGE SCALE GENOMIC DNA]</scope>
    <source>
        <strain evidence="3">cv. Victoria</strain>
        <tissue evidence="2">Leaf</tissue>
    </source>
</reference>
<organism evidence="2 3">
    <name type="scientific">Eragrostis curvula</name>
    <name type="common">weeping love grass</name>
    <dbReference type="NCBI Taxonomy" id="38414"/>
    <lineage>
        <taxon>Eukaryota</taxon>
        <taxon>Viridiplantae</taxon>
        <taxon>Streptophyta</taxon>
        <taxon>Embryophyta</taxon>
        <taxon>Tracheophyta</taxon>
        <taxon>Spermatophyta</taxon>
        <taxon>Magnoliopsida</taxon>
        <taxon>Liliopsida</taxon>
        <taxon>Poales</taxon>
        <taxon>Poaceae</taxon>
        <taxon>PACMAD clade</taxon>
        <taxon>Chloridoideae</taxon>
        <taxon>Eragrostideae</taxon>
        <taxon>Eragrostidinae</taxon>
        <taxon>Eragrostis</taxon>
    </lineage>
</organism>
<dbReference type="PANTHER" id="PTHR34483">
    <property type="entry name" value="OS09G0129800 PROTEIN"/>
    <property type="match status" value="1"/>
</dbReference>
<feature type="transmembrane region" description="Helical" evidence="1">
    <location>
        <begin position="266"/>
        <end position="295"/>
    </location>
</feature>
<feature type="transmembrane region" description="Helical" evidence="1">
    <location>
        <begin position="136"/>
        <end position="162"/>
    </location>
</feature>